<reference evidence="6" key="1">
    <citation type="submission" date="2015-07" db="EMBL/GenBank/DDBJ databases">
        <title>Adaptation to a free-living lifestyle via gene acquisitions in the diplomonad Trepomonas sp. PC1.</title>
        <authorList>
            <person name="Xu F."/>
            <person name="Jerlstrom-Hultqvist J."/>
            <person name="Kolisko M."/>
            <person name="Simpson A.G.B."/>
            <person name="Roger A.J."/>
            <person name="Svard S.G."/>
            <person name="Andersson J.O."/>
        </authorList>
    </citation>
    <scope>NUCLEOTIDE SEQUENCE</scope>
    <source>
        <strain evidence="6">PC1</strain>
    </source>
</reference>
<dbReference type="Gene3D" id="3.80.10.10">
    <property type="entry name" value="Ribonuclease Inhibitor"/>
    <property type="match status" value="1"/>
</dbReference>
<dbReference type="SUPFAM" id="SSF52058">
    <property type="entry name" value="L domain-like"/>
    <property type="match status" value="1"/>
</dbReference>
<feature type="non-terminal residue" evidence="6">
    <location>
        <position position="178"/>
    </location>
</feature>
<organism evidence="6">
    <name type="scientific">Trepomonas sp. PC1</name>
    <dbReference type="NCBI Taxonomy" id="1076344"/>
    <lineage>
        <taxon>Eukaryota</taxon>
        <taxon>Metamonada</taxon>
        <taxon>Diplomonadida</taxon>
        <taxon>Hexamitidae</taxon>
        <taxon>Hexamitinae</taxon>
        <taxon>Trepomonas</taxon>
    </lineage>
</organism>
<proteinExistence type="predicted"/>
<dbReference type="PANTHER" id="PTHR46545">
    <property type="entry name" value="LEUCINE-RICH REPEAT-CONTAINING PROTEIN 51"/>
    <property type="match status" value="1"/>
</dbReference>
<keyword evidence="4" id="KW-0433">Leucine-rich repeat</keyword>
<dbReference type="AlphaFoldDB" id="A0A146K4Q2"/>
<keyword evidence="6" id="KW-0687">Ribonucleoprotein</keyword>
<evidence type="ECO:0000256" key="5">
    <source>
        <dbReference type="ARBA" id="ARBA00022737"/>
    </source>
</evidence>
<gene>
    <name evidence="6" type="ORF">TPC1_16355</name>
</gene>
<sequence length="178" mass="20130">DKISQLLTINFDNFNVEYLSELIPEQSNCKMRKFENNKPQKPNVDYGLSAVRCNLLNTLGMIDLVNAAIFSPDRLIFINFACNKITNVDELAQFKSLKIINLQGNRIKHVNDLQILSNLPLLVNLQLQGNPCCTLINYRLCLLSELKQVKKLDGNPVTETEKETIDNLKIVGALVAKE</sequence>
<evidence type="ECO:0000313" key="6">
    <source>
        <dbReference type="EMBL" id="JAP91883.1"/>
    </source>
</evidence>
<evidence type="ECO:0000256" key="2">
    <source>
        <dbReference type="ARBA" id="ARBA00014223"/>
    </source>
</evidence>
<evidence type="ECO:0000256" key="4">
    <source>
        <dbReference type="ARBA" id="ARBA00022614"/>
    </source>
</evidence>
<protein>
    <recommendedName>
        <fullName evidence="2">Leucine-rich repeat-containing protein 51</fullName>
    </recommendedName>
</protein>
<dbReference type="InterPro" id="IPR001611">
    <property type="entry name" value="Leu-rich_rpt"/>
</dbReference>
<keyword evidence="5" id="KW-0677">Repeat</keyword>
<dbReference type="GO" id="GO:1990904">
    <property type="term" value="C:ribonucleoprotein complex"/>
    <property type="evidence" value="ECO:0007669"/>
    <property type="project" value="UniProtKB-KW"/>
</dbReference>
<name>A0A146K4Q2_9EUKA</name>
<feature type="non-terminal residue" evidence="6">
    <location>
        <position position="1"/>
    </location>
</feature>
<comment type="subcellular location">
    <subcellularLocation>
        <location evidence="1">Cytoplasm</location>
    </subcellularLocation>
</comment>
<dbReference type="PROSITE" id="PS51450">
    <property type="entry name" value="LRR"/>
    <property type="match status" value="1"/>
</dbReference>
<keyword evidence="3" id="KW-0963">Cytoplasm</keyword>
<accession>A0A146K4Q2</accession>
<evidence type="ECO:0000256" key="1">
    <source>
        <dbReference type="ARBA" id="ARBA00004496"/>
    </source>
</evidence>
<dbReference type="GO" id="GO:0005737">
    <property type="term" value="C:cytoplasm"/>
    <property type="evidence" value="ECO:0007669"/>
    <property type="project" value="UniProtKB-SubCell"/>
</dbReference>
<dbReference type="PANTHER" id="PTHR46545:SF1">
    <property type="entry name" value="LEUCINE-RICH REPEAT-CONTAINING PROTEIN 51"/>
    <property type="match status" value="1"/>
</dbReference>
<evidence type="ECO:0000256" key="3">
    <source>
        <dbReference type="ARBA" id="ARBA00022490"/>
    </source>
</evidence>
<dbReference type="InterPro" id="IPR032675">
    <property type="entry name" value="LRR_dom_sf"/>
</dbReference>
<dbReference type="EMBL" id="GDID01004723">
    <property type="protein sequence ID" value="JAP91883.1"/>
    <property type="molecule type" value="Transcribed_RNA"/>
</dbReference>